<dbReference type="PANTHER" id="PTHR22762:SF131">
    <property type="entry name" value="GLYCOSIDE HYDROLASE FAMILY 31 N-TERMINAL DOMAIN-CONTAINING PROTEIN"/>
    <property type="match status" value="1"/>
</dbReference>
<organism evidence="4 5">
    <name type="scientific">Cordylochernes scorpioides</name>
    <dbReference type="NCBI Taxonomy" id="51811"/>
    <lineage>
        <taxon>Eukaryota</taxon>
        <taxon>Metazoa</taxon>
        <taxon>Ecdysozoa</taxon>
        <taxon>Arthropoda</taxon>
        <taxon>Chelicerata</taxon>
        <taxon>Arachnida</taxon>
        <taxon>Pseudoscorpiones</taxon>
        <taxon>Cheliferoidea</taxon>
        <taxon>Chernetidae</taxon>
        <taxon>Cordylochernes</taxon>
    </lineage>
</organism>
<dbReference type="InterPro" id="IPR017853">
    <property type="entry name" value="GH"/>
</dbReference>
<dbReference type="InterPro" id="IPR030458">
    <property type="entry name" value="Glyco_hydro_31_AS"/>
</dbReference>
<evidence type="ECO:0000256" key="1">
    <source>
        <dbReference type="ARBA" id="ARBA00007806"/>
    </source>
</evidence>
<dbReference type="EMBL" id="CP092869">
    <property type="protein sequence ID" value="UYV70150.1"/>
    <property type="molecule type" value="Genomic_DNA"/>
</dbReference>
<feature type="domain" description="Glycoside hydrolase family 31 TIM barrel" evidence="3">
    <location>
        <begin position="76"/>
        <end position="298"/>
    </location>
</feature>
<dbReference type="SUPFAM" id="SSF51445">
    <property type="entry name" value="(Trans)glycosidases"/>
    <property type="match status" value="1"/>
</dbReference>
<comment type="similarity">
    <text evidence="1 2">Belongs to the glycosyl hydrolase 31 family.</text>
</comment>
<proteinExistence type="inferred from homology"/>
<sequence>MIKETTIIQVVPSLLILWSSYLTRMLADVILQPAPAITFRPIGGILHFLILPGKSSESYTAPHDVSRKLTAWIGRPELPPYWSLGFHLCRFGYKTLNNTAATLERNRNANIPVDVQWNDIDYMVRQNDFTYDPARFEGLPQFVEQLHRDGLHYVIITDPGISGGETPGTYPPYDDGLRYNVFLKNSSGQLLIGKVWNPKSTVYPDFTHPNITDYWRKQIADFHSQVGFDGLWIDMNEPSNFVDGSIHGCPNTGIDHPPYLPQDTNPIYHKTACMSAQHYAGLHYNLHNLYGIAEAQITNM</sequence>
<protein>
    <submittedName>
        <fullName evidence="4">GAA</fullName>
    </submittedName>
</protein>
<accession>A0ABY6KMQ0</accession>
<gene>
    <name evidence="4" type="ORF">LAZ67_7001977</name>
</gene>
<keyword evidence="2" id="KW-0378">Hydrolase</keyword>
<name>A0ABY6KMQ0_9ARAC</name>
<evidence type="ECO:0000259" key="3">
    <source>
        <dbReference type="Pfam" id="PF01055"/>
    </source>
</evidence>
<keyword evidence="5" id="KW-1185">Reference proteome</keyword>
<reference evidence="4 5" key="1">
    <citation type="submission" date="2022-01" db="EMBL/GenBank/DDBJ databases">
        <title>A chromosomal length assembly of Cordylochernes scorpioides.</title>
        <authorList>
            <person name="Zeh D."/>
            <person name="Zeh J."/>
        </authorList>
    </citation>
    <scope>NUCLEOTIDE SEQUENCE [LARGE SCALE GENOMIC DNA]</scope>
    <source>
        <strain evidence="4">IN4F17</strain>
        <tissue evidence="4">Whole Body</tissue>
    </source>
</reference>
<evidence type="ECO:0000313" key="4">
    <source>
        <dbReference type="EMBL" id="UYV70150.1"/>
    </source>
</evidence>
<dbReference type="PANTHER" id="PTHR22762">
    <property type="entry name" value="ALPHA-GLUCOSIDASE"/>
    <property type="match status" value="1"/>
</dbReference>
<dbReference type="InterPro" id="IPR000322">
    <property type="entry name" value="Glyco_hydro_31_TIM"/>
</dbReference>
<dbReference type="Pfam" id="PF01055">
    <property type="entry name" value="Glyco_hydro_31_2nd"/>
    <property type="match status" value="1"/>
</dbReference>
<evidence type="ECO:0000256" key="2">
    <source>
        <dbReference type="RuleBase" id="RU361185"/>
    </source>
</evidence>
<evidence type="ECO:0000313" key="5">
    <source>
        <dbReference type="Proteomes" id="UP001235939"/>
    </source>
</evidence>
<keyword evidence="2" id="KW-0326">Glycosidase</keyword>
<dbReference type="Proteomes" id="UP001235939">
    <property type="component" value="Chromosome 07"/>
</dbReference>
<dbReference type="Gene3D" id="3.20.20.80">
    <property type="entry name" value="Glycosidases"/>
    <property type="match status" value="1"/>
</dbReference>
<dbReference type="PROSITE" id="PS00129">
    <property type="entry name" value="GLYCOSYL_HYDROL_F31_1"/>
    <property type="match status" value="1"/>
</dbReference>